<dbReference type="Proteomes" id="UP000182149">
    <property type="component" value="Unassembled WGS sequence"/>
</dbReference>
<evidence type="ECO:0000313" key="2">
    <source>
        <dbReference type="Proteomes" id="UP000182149"/>
    </source>
</evidence>
<keyword evidence="2" id="KW-1185">Reference proteome</keyword>
<reference evidence="1 2" key="1">
    <citation type="submission" date="2014-12" db="EMBL/GenBank/DDBJ databases">
        <title>Draft genome sequences of 29 type strains of Enterococci.</title>
        <authorList>
            <person name="Zhong Z."/>
            <person name="Sun Z."/>
            <person name="Liu W."/>
            <person name="Zhang W."/>
            <person name="Zhang H."/>
        </authorList>
    </citation>
    <scope>NUCLEOTIDE SEQUENCE [LARGE SCALE GENOMIC DNA]</scope>
    <source>
        <strain evidence="1 2">DSM 17690</strain>
    </source>
</reference>
<dbReference type="OrthoDB" id="2156448at2"/>
<gene>
    <name evidence="1" type="ORF">RU93_GL002152</name>
</gene>
<dbReference type="STRING" id="328396.RU93_GL002152"/>
<comment type="caution">
    <text evidence="1">The sequence shown here is derived from an EMBL/GenBank/DDBJ whole genome shotgun (WGS) entry which is preliminary data.</text>
</comment>
<organism evidence="1 2">
    <name type="scientific">Enterococcus aquimarinus</name>
    <dbReference type="NCBI Taxonomy" id="328396"/>
    <lineage>
        <taxon>Bacteria</taxon>
        <taxon>Bacillati</taxon>
        <taxon>Bacillota</taxon>
        <taxon>Bacilli</taxon>
        <taxon>Lactobacillales</taxon>
        <taxon>Enterococcaceae</taxon>
        <taxon>Enterococcus</taxon>
    </lineage>
</organism>
<name>A0A1L8QT58_9ENTE</name>
<dbReference type="EMBL" id="JXKD01000007">
    <property type="protein sequence ID" value="OJG10636.1"/>
    <property type="molecule type" value="Genomic_DNA"/>
</dbReference>
<dbReference type="AlphaFoldDB" id="A0A1L8QT58"/>
<proteinExistence type="predicted"/>
<protein>
    <submittedName>
        <fullName evidence="1">Uncharacterized protein</fullName>
    </submittedName>
</protein>
<evidence type="ECO:0000313" key="1">
    <source>
        <dbReference type="EMBL" id="OJG10636.1"/>
    </source>
</evidence>
<dbReference type="RefSeq" id="WP_071874847.1">
    <property type="nucleotide sequence ID" value="NZ_JBHSHF010000023.1"/>
</dbReference>
<sequence>MLNTKRVAGTVILHLEDGTKRFLLHNLGNEKKFLSVELSNERTGLACVLQLLKEKAHLDVSTLQLVELTSGVENDQKIPLFVFEMSANDHSQQLPEAVYWENAKQFSETIQAFKIDGMPFF</sequence>
<accession>A0A1L8QT58</accession>